<dbReference type="InterPro" id="IPR015943">
    <property type="entry name" value="WD40/YVTN_repeat-like_dom_sf"/>
</dbReference>
<dbReference type="AlphaFoldDB" id="A0A7W5H4G4"/>
<keyword evidence="4" id="KW-0732">Signal</keyword>
<dbReference type="Proteomes" id="UP000536179">
    <property type="component" value="Unassembled WGS sequence"/>
</dbReference>
<dbReference type="GO" id="GO:0005829">
    <property type="term" value="C:cytosol"/>
    <property type="evidence" value="ECO:0007669"/>
    <property type="project" value="TreeGrafter"/>
</dbReference>
<keyword evidence="2" id="KW-0119">Carbohydrate metabolism</keyword>
<feature type="signal peptide" evidence="4">
    <location>
        <begin position="1"/>
        <end position="22"/>
    </location>
</feature>
<dbReference type="InterPro" id="IPR019405">
    <property type="entry name" value="Lactonase_7-beta_prop"/>
</dbReference>
<evidence type="ECO:0000256" key="3">
    <source>
        <dbReference type="SAM" id="MobiDB-lite"/>
    </source>
</evidence>
<dbReference type="GO" id="GO:0006006">
    <property type="term" value="P:glucose metabolic process"/>
    <property type="evidence" value="ECO:0007669"/>
    <property type="project" value="UniProtKB-KW"/>
</dbReference>
<evidence type="ECO:0000256" key="2">
    <source>
        <dbReference type="ARBA" id="ARBA00022526"/>
    </source>
</evidence>
<dbReference type="Pfam" id="PF10282">
    <property type="entry name" value="Lactonase"/>
    <property type="match status" value="1"/>
</dbReference>
<comment type="similarity">
    <text evidence="1">Belongs to the cycloisomerase 2 family.</text>
</comment>
<protein>
    <submittedName>
        <fullName evidence="5">6-phosphogluconolactonase</fullName>
        <ecNumber evidence="5">3.1.1.31</ecNumber>
    </submittedName>
</protein>
<dbReference type="InterPro" id="IPR011048">
    <property type="entry name" value="Haem_d1_sf"/>
</dbReference>
<evidence type="ECO:0000313" key="6">
    <source>
        <dbReference type="Proteomes" id="UP000536179"/>
    </source>
</evidence>
<dbReference type="InterPro" id="IPR050282">
    <property type="entry name" value="Cycloisomerase_2"/>
</dbReference>
<feature type="chain" id="PRO_5031255469" evidence="4">
    <location>
        <begin position="23"/>
        <end position="392"/>
    </location>
</feature>
<dbReference type="RefSeq" id="WP_184302742.1">
    <property type="nucleotide sequence ID" value="NZ_JACHXU010000003.1"/>
</dbReference>
<evidence type="ECO:0000313" key="5">
    <source>
        <dbReference type="EMBL" id="MBB3205329.1"/>
    </source>
</evidence>
<gene>
    <name evidence="5" type="ORF">FHS27_001129</name>
</gene>
<keyword evidence="2" id="KW-0313">Glucose metabolism</keyword>
<sequence>MIRTLCIAFLSAICFLTSVSNSYGQMVDVWFGTSTGRGSDSRGIYYATFNTETGKLTPTTLAAEIQNPGFLAMHPDGKTLYATGRPANSSVTSGDAVSAFRITGEVGKAKLEYIGSAPTGDGGAAHVSTDRVGKVLMSAQYGGGSTSLYGLADDGSIKGLAEVKEHSELLPKAGSGVVPNRQDTPHAHWTGTSPDNRFAFVPDLGMDRVVIWKLDAETPALTPHGFGVCPPGGGPRHMKFSPDGKRVYVLNELALSITVFDYNADDGTMTPGQTIATLSEEVKAKETFNSASEIRVHPSGRFIFTANRGHDSISAFRVDDEGTLSLTEVEPIRGAWPRNFGMDPSGRWLIVVGQESNTATVFSIDAETGELTFIRETQVVPSSICVLFGAAN</sequence>
<organism evidence="5 6">
    <name type="scientific">Aporhodopirellula rubra</name>
    <dbReference type="NCBI Taxonomy" id="980271"/>
    <lineage>
        <taxon>Bacteria</taxon>
        <taxon>Pseudomonadati</taxon>
        <taxon>Planctomycetota</taxon>
        <taxon>Planctomycetia</taxon>
        <taxon>Pirellulales</taxon>
        <taxon>Pirellulaceae</taxon>
        <taxon>Aporhodopirellula</taxon>
    </lineage>
</organism>
<dbReference type="Gene3D" id="2.130.10.10">
    <property type="entry name" value="YVTN repeat-like/Quinoprotein amine dehydrogenase"/>
    <property type="match status" value="1"/>
</dbReference>
<reference evidence="5 6" key="1">
    <citation type="submission" date="2020-08" db="EMBL/GenBank/DDBJ databases">
        <title>Genomic Encyclopedia of Type Strains, Phase III (KMG-III): the genomes of soil and plant-associated and newly described type strains.</title>
        <authorList>
            <person name="Whitman W."/>
        </authorList>
    </citation>
    <scope>NUCLEOTIDE SEQUENCE [LARGE SCALE GENOMIC DNA]</scope>
    <source>
        <strain evidence="5 6">CECT 8075</strain>
    </source>
</reference>
<dbReference type="EMBL" id="JACHXU010000003">
    <property type="protein sequence ID" value="MBB3205329.1"/>
    <property type="molecule type" value="Genomic_DNA"/>
</dbReference>
<accession>A0A7W5H4G4</accession>
<dbReference type="GO" id="GO:0017057">
    <property type="term" value="F:6-phosphogluconolactonase activity"/>
    <property type="evidence" value="ECO:0007669"/>
    <property type="project" value="UniProtKB-EC"/>
</dbReference>
<proteinExistence type="inferred from homology"/>
<dbReference type="SUPFAM" id="SSF51004">
    <property type="entry name" value="C-terminal (heme d1) domain of cytochrome cd1-nitrite reductase"/>
    <property type="match status" value="1"/>
</dbReference>
<keyword evidence="6" id="KW-1185">Reference proteome</keyword>
<keyword evidence="5" id="KW-0378">Hydrolase</keyword>
<feature type="region of interest" description="Disordered" evidence="3">
    <location>
        <begin position="173"/>
        <end position="193"/>
    </location>
</feature>
<dbReference type="PANTHER" id="PTHR30344:SF1">
    <property type="entry name" value="6-PHOSPHOGLUCONOLACTONASE"/>
    <property type="match status" value="1"/>
</dbReference>
<dbReference type="PANTHER" id="PTHR30344">
    <property type="entry name" value="6-PHOSPHOGLUCONOLACTONASE-RELATED"/>
    <property type="match status" value="1"/>
</dbReference>
<comment type="caution">
    <text evidence="5">The sequence shown here is derived from an EMBL/GenBank/DDBJ whole genome shotgun (WGS) entry which is preliminary data.</text>
</comment>
<evidence type="ECO:0000256" key="4">
    <source>
        <dbReference type="SAM" id="SignalP"/>
    </source>
</evidence>
<dbReference type="EC" id="3.1.1.31" evidence="5"/>
<name>A0A7W5H4G4_9BACT</name>
<evidence type="ECO:0000256" key="1">
    <source>
        <dbReference type="ARBA" id="ARBA00005564"/>
    </source>
</evidence>